<feature type="active site" description="Proton donor" evidence="7">
    <location>
        <position position="342"/>
    </location>
</feature>
<comment type="similarity">
    <text evidence="2 7 8">Belongs to the GPI family.</text>
</comment>
<evidence type="ECO:0000256" key="3">
    <source>
        <dbReference type="ARBA" id="ARBA00022432"/>
    </source>
</evidence>
<dbReference type="PROSITE" id="PS00174">
    <property type="entry name" value="P_GLUCOSE_ISOMERASE_2"/>
    <property type="match status" value="1"/>
</dbReference>
<gene>
    <name evidence="7" type="primary">pgi</name>
</gene>
<dbReference type="PROSITE" id="PS00765">
    <property type="entry name" value="P_GLUCOSE_ISOMERASE_1"/>
    <property type="match status" value="1"/>
</dbReference>
<comment type="function">
    <text evidence="7">Catalyzes the reversible isomerization of glucose-6-phosphate to fructose-6-phosphate.</text>
</comment>
<dbReference type="AlphaFoldDB" id="E0XR69"/>
<evidence type="ECO:0000256" key="6">
    <source>
        <dbReference type="ARBA" id="ARBA00029321"/>
    </source>
</evidence>
<evidence type="ECO:0000256" key="4">
    <source>
        <dbReference type="ARBA" id="ARBA00023152"/>
    </source>
</evidence>
<keyword evidence="4 7" id="KW-0324">Glycolysis</keyword>
<comment type="catalytic activity">
    <reaction evidence="6 7 8">
        <text>alpha-D-glucose 6-phosphate = beta-D-fructose 6-phosphate</text>
        <dbReference type="Rhea" id="RHEA:11816"/>
        <dbReference type="ChEBI" id="CHEBI:57634"/>
        <dbReference type="ChEBI" id="CHEBI:58225"/>
        <dbReference type="EC" id="5.3.1.9"/>
    </reaction>
</comment>
<keyword evidence="3 7" id="KW-0312">Gluconeogenesis</keyword>
<dbReference type="PANTHER" id="PTHR11469:SF1">
    <property type="entry name" value="GLUCOSE-6-PHOSPHATE ISOMERASE"/>
    <property type="match status" value="1"/>
</dbReference>
<dbReference type="NCBIfam" id="NF001211">
    <property type="entry name" value="PRK00179.1"/>
    <property type="match status" value="1"/>
</dbReference>
<comment type="pathway">
    <text evidence="7">Carbohydrate biosynthesis; gluconeogenesis.</text>
</comment>
<reference evidence="9" key="1">
    <citation type="journal article" date="2011" name="Environ. Microbiol.">
        <title>Time-series analyses of Monterey Bay coastal microbial picoplankton using a 'genome proxy' microarray.</title>
        <authorList>
            <person name="Rich V.I."/>
            <person name="Pham V.D."/>
            <person name="Eppley J."/>
            <person name="Shi Y."/>
            <person name="DeLong E.F."/>
        </authorList>
    </citation>
    <scope>NUCLEOTIDE SEQUENCE</scope>
</reference>
<dbReference type="UniPathway" id="UPA00109">
    <property type="reaction ID" value="UER00181"/>
</dbReference>
<dbReference type="HAMAP" id="MF_00473">
    <property type="entry name" value="G6P_isomerase"/>
    <property type="match status" value="1"/>
</dbReference>
<dbReference type="InterPro" id="IPR035476">
    <property type="entry name" value="SIS_PGI_1"/>
</dbReference>
<sequence>MSIWKTLHAHRLRLHNLSTASLCKDASRNDRLTFDMAGCHFDLTQQRIDQDALDQLFQLADRANLDHLRHALFAGDKINLSEDRAVLHMALRDGAPNIDSAMIADVKSVRNKLYTCAEGIRSGTRRGYTNKPIRNVVHIGIGGSHLGPELITEALREYATTNLDIRFVANIDGYDLSHALKSLDPETTLFIVASKSFSTLETLENARSARAWFLERTCNTEAIAKHFVGITNNVSAALEFGLSNDNLFPVWDWVGGRYSLWSAMSLPAVIAIGSQNFDRLLEGAARVDSHFAASLASENLPLTWALAGIWNYNVLNCQSLAVLSYDQRLRLLPDYLQQLEMESNGKSVDRHGKALSHSTMPILWGGCGTNGQHAYHQLLHQGTAAFAADIIMVAKDNLSLSTHRNWLNANALAQAQALAEGFEPESQQEIHKTVRGKRPVSIVLLDNLGPKQLGALLAVYEHKVFCQGALWDINSFDQWGVELGKTLAGPIYQSLSAIEANNTASSAVTDQLIRRLRKHSKP</sequence>
<dbReference type="InterPro" id="IPR035482">
    <property type="entry name" value="SIS_PGI_2"/>
</dbReference>
<evidence type="ECO:0000256" key="8">
    <source>
        <dbReference type="RuleBase" id="RU000612"/>
    </source>
</evidence>
<dbReference type="EC" id="5.3.1.9" evidence="7"/>
<accession>E0XR69</accession>
<dbReference type="GO" id="GO:0005829">
    <property type="term" value="C:cytosol"/>
    <property type="evidence" value="ECO:0007669"/>
    <property type="project" value="TreeGrafter"/>
</dbReference>
<dbReference type="GO" id="GO:0006096">
    <property type="term" value="P:glycolytic process"/>
    <property type="evidence" value="ECO:0007669"/>
    <property type="project" value="UniProtKB-UniRule"/>
</dbReference>
<evidence type="ECO:0000313" key="9">
    <source>
        <dbReference type="EMBL" id="ADI16910.1"/>
    </source>
</evidence>
<dbReference type="PANTHER" id="PTHR11469">
    <property type="entry name" value="GLUCOSE-6-PHOSPHATE ISOMERASE"/>
    <property type="match status" value="1"/>
</dbReference>
<keyword evidence="7" id="KW-0963">Cytoplasm</keyword>
<comment type="subcellular location">
    <subcellularLocation>
        <location evidence="7">Cytoplasm</location>
    </subcellularLocation>
</comment>
<dbReference type="InterPro" id="IPR023096">
    <property type="entry name" value="G6P_Isomerase_C"/>
</dbReference>
<dbReference type="GO" id="GO:0051156">
    <property type="term" value="P:glucose 6-phosphate metabolic process"/>
    <property type="evidence" value="ECO:0007669"/>
    <property type="project" value="TreeGrafter"/>
</dbReference>
<evidence type="ECO:0000256" key="7">
    <source>
        <dbReference type="HAMAP-Rule" id="MF_00473"/>
    </source>
</evidence>
<dbReference type="CDD" id="cd05016">
    <property type="entry name" value="SIS_PGI_2"/>
    <property type="match status" value="1"/>
</dbReference>
<dbReference type="InterPro" id="IPR018189">
    <property type="entry name" value="Phosphoglucose_isomerase_CS"/>
</dbReference>
<protein>
    <recommendedName>
        <fullName evidence="7">Glucose-6-phosphate isomerase</fullName>
        <shortName evidence="7">GPI</shortName>
        <ecNumber evidence="7">5.3.1.9</ecNumber>
    </recommendedName>
    <alternativeName>
        <fullName evidence="7">Phosphoglucose isomerase</fullName>
        <shortName evidence="7">PGI</shortName>
    </alternativeName>
    <alternativeName>
        <fullName evidence="7">Phosphohexose isomerase</fullName>
        <shortName evidence="7">PHI</shortName>
    </alternativeName>
</protein>
<feature type="active site" evidence="7">
    <location>
        <position position="485"/>
    </location>
</feature>
<evidence type="ECO:0000256" key="5">
    <source>
        <dbReference type="ARBA" id="ARBA00023235"/>
    </source>
</evidence>
<dbReference type="EMBL" id="GU474849">
    <property type="protein sequence ID" value="ADI16910.1"/>
    <property type="molecule type" value="Genomic_DNA"/>
</dbReference>
<evidence type="ECO:0000256" key="1">
    <source>
        <dbReference type="ARBA" id="ARBA00004926"/>
    </source>
</evidence>
<dbReference type="Pfam" id="PF00342">
    <property type="entry name" value="PGI"/>
    <property type="match status" value="1"/>
</dbReference>
<dbReference type="InterPro" id="IPR001672">
    <property type="entry name" value="G6P_Isomerase"/>
</dbReference>
<dbReference type="GO" id="GO:0048029">
    <property type="term" value="F:monosaccharide binding"/>
    <property type="evidence" value="ECO:0007669"/>
    <property type="project" value="TreeGrafter"/>
</dbReference>
<dbReference type="InterPro" id="IPR046348">
    <property type="entry name" value="SIS_dom_sf"/>
</dbReference>
<name>E0XR69_9GAMM</name>
<dbReference type="UniPathway" id="UPA00138"/>
<dbReference type="GO" id="GO:0006094">
    <property type="term" value="P:gluconeogenesis"/>
    <property type="evidence" value="ECO:0007669"/>
    <property type="project" value="UniProtKB-UniRule"/>
</dbReference>
<dbReference type="PRINTS" id="PR00662">
    <property type="entry name" value="G6PISOMERASE"/>
</dbReference>
<dbReference type="Gene3D" id="3.40.50.10490">
    <property type="entry name" value="Glucose-6-phosphate isomerase like protein, domain 1"/>
    <property type="match status" value="2"/>
</dbReference>
<organism evidence="9">
    <name type="scientific">uncultured gamma proteobacterium HF0010_16J05</name>
    <dbReference type="NCBI Taxonomy" id="710981"/>
    <lineage>
        <taxon>Bacteria</taxon>
        <taxon>Pseudomonadati</taxon>
        <taxon>Pseudomonadota</taxon>
        <taxon>Gammaproteobacteria</taxon>
        <taxon>environmental samples</taxon>
    </lineage>
</organism>
<keyword evidence="5 7" id="KW-0413">Isomerase</keyword>
<comment type="pathway">
    <text evidence="1 7 8">Carbohydrate degradation; glycolysis; D-glyceraldehyde 3-phosphate and glycerone phosphate from D-glucose: step 2/4.</text>
</comment>
<dbReference type="CDD" id="cd05015">
    <property type="entry name" value="SIS_PGI_1"/>
    <property type="match status" value="1"/>
</dbReference>
<dbReference type="Gene3D" id="1.10.1390.10">
    <property type="match status" value="1"/>
</dbReference>
<proteinExistence type="inferred from homology"/>
<dbReference type="GO" id="GO:0097367">
    <property type="term" value="F:carbohydrate derivative binding"/>
    <property type="evidence" value="ECO:0007669"/>
    <property type="project" value="InterPro"/>
</dbReference>
<dbReference type="PROSITE" id="PS51463">
    <property type="entry name" value="P_GLUCOSE_ISOMERASE_3"/>
    <property type="match status" value="1"/>
</dbReference>
<dbReference type="GO" id="GO:0004347">
    <property type="term" value="F:glucose-6-phosphate isomerase activity"/>
    <property type="evidence" value="ECO:0007669"/>
    <property type="project" value="UniProtKB-UniRule"/>
</dbReference>
<evidence type="ECO:0000256" key="2">
    <source>
        <dbReference type="ARBA" id="ARBA00006604"/>
    </source>
</evidence>
<feature type="active site" evidence="7">
    <location>
        <position position="373"/>
    </location>
</feature>
<dbReference type="SUPFAM" id="SSF53697">
    <property type="entry name" value="SIS domain"/>
    <property type="match status" value="1"/>
</dbReference>